<dbReference type="InterPro" id="IPR059206">
    <property type="entry name" value="Sll1717-like"/>
</dbReference>
<dbReference type="EMBL" id="PVNK01000197">
    <property type="protein sequence ID" value="PRP93101.1"/>
    <property type="molecule type" value="Genomic_DNA"/>
</dbReference>
<evidence type="ECO:0000313" key="1">
    <source>
        <dbReference type="EMBL" id="PRP93101.1"/>
    </source>
</evidence>
<protein>
    <submittedName>
        <fullName evidence="1">Uncharacterized protein</fullName>
    </submittedName>
</protein>
<accession>A0A2S9XKA2</accession>
<name>A0A2S9XKA2_9BACT</name>
<comment type="caution">
    <text evidence="1">The sequence shown here is derived from an EMBL/GenBank/DDBJ whole genome shotgun (WGS) entry which is preliminary data.</text>
</comment>
<gene>
    <name evidence="1" type="ORF">ENSA5_45440</name>
</gene>
<dbReference type="Proteomes" id="UP000237968">
    <property type="component" value="Unassembled WGS sequence"/>
</dbReference>
<proteinExistence type="predicted"/>
<reference evidence="1 2" key="1">
    <citation type="submission" date="2018-03" db="EMBL/GenBank/DDBJ databases">
        <title>Draft Genome Sequences of the Obligatory Marine Myxobacteria Enhygromyxa salina SWB005.</title>
        <authorList>
            <person name="Poehlein A."/>
            <person name="Moghaddam J.A."/>
            <person name="Harms H."/>
            <person name="Alanjari M."/>
            <person name="Koenig G.M."/>
            <person name="Daniel R."/>
            <person name="Schaeberle T.F."/>
        </authorList>
    </citation>
    <scope>NUCLEOTIDE SEQUENCE [LARGE SCALE GENOMIC DNA]</scope>
    <source>
        <strain evidence="1 2">SWB005</strain>
    </source>
</reference>
<organism evidence="1 2">
    <name type="scientific">Enhygromyxa salina</name>
    <dbReference type="NCBI Taxonomy" id="215803"/>
    <lineage>
        <taxon>Bacteria</taxon>
        <taxon>Pseudomonadati</taxon>
        <taxon>Myxococcota</taxon>
        <taxon>Polyangia</taxon>
        <taxon>Nannocystales</taxon>
        <taxon>Nannocystaceae</taxon>
        <taxon>Enhygromyxa</taxon>
    </lineage>
</organism>
<evidence type="ECO:0000313" key="2">
    <source>
        <dbReference type="Proteomes" id="UP000237968"/>
    </source>
</evidence>
<dbReference type="AlphaFoldDB" id="A0A2S9XKA2"/>
<sequence>MLANELKGRPRRVVKLKPEDIAIFSLTKDRLIEPSAGIDQRWFAKTLWTYLICVEIVRREFHDFEGLWQLLKARFRGDARRAKRLFEKAYSPEREQSMADRFVALVAEIELEHVNAGGATSARLQTRESSETMSRHSVLHDLRELERRLDETLDHDYLILFDELDQDWNAETGQRVLLEQLIVAAESLSRGRGRRVSSCISMRKDIFATLNIDNADKMRDSLVHVSWEAGSLAKMVERRIQHHGKDPNDKSLDTIFSPDCSREKMWAVASGNPRRAIQIVERSILRTQELGGSLVERSVHLEVLRECSDQFLQDNETVHRVLYPDLRKVALLLRGQKKSFGYADFEFFALRVAEASDAQQMPGWATESAGHPLRLALHMLKTGVLLAKLNRKDVAKPFNETVHPLDDSLWFEIHSAYALALGVL</sequence>
<dbReference type="NCBIfam" id="NF047389">
    <property type="entry name" value="ATPase_Sll1717"/>
    <property type="match status" value="1"/>
</dbReference>
<keyword evidence="2" id="KW-1185">Reference proteome</keyword>